<sequence>MKIKASLALLVSALSLASCMDQGPRQMPMQVATRQAPQTVDGTWADPNGIISTFQGGGFSTRTTDSNQLLASGTYVNTAPGLVEINMTSMLRKTTSKVNCALVNSSQLNCTSDSGAQFSLARRG</sequence>
<keyword evidence="6 9" id="KW-0449">Lipoprotein</keyword>
<protein>
    <submittedName>
        <fullName evidence="9">Outer membrane lipoprotein Omp10</fullName>
    </submittedName>
</protein>
<comment type="similarity">
    <text evidence="7">Belongs to the rhizobiaceae omp10 lipoprotein family.</text>
</comment>
<dbReference type="Pfam" id="PF26368">
    <property type="entry name" value="OMP10"/>
    <property type="match status" value="1"/>
</dbReference>
<evidence type="ECO:0000256" key="5">
    <source>
        <dbReference type="ARBA" id="ARBA00023237"/>
    </source>
</evidence>
<reference evidence="10" key="2">
    <citation type="journal article" date="2023" name="MicrobiologyOpen">
        <title>Genomics of the tumorigenes clade of the family Rhizobiaceae and description of Rhizobium rhododendri sp. nov.</title>
        <authorList>
            <person name="Kuzmanovic N."/>
            <person name="diCenzo G.C."/>
            <person name="Bunk B."/>
            <person name="Sproeer C."/>
            <person name="Fruehling A."/>
            <person name="Neumann-Schaal M."/>
            <person name="Overmann J."/>
            <person name="Smalla K."/>
        </authorList>
    </citation>
    <scope>NUCLEOTIDE SEQUENCE [LARGE SCALE GENOMIC DNA]</scope>
    <source>
        <strain evidence="10">1078</strain>
    </source>
</reference>
<proteinExistence type="inferred from homology"/>
<keyword evidence="4" id="KW-0564">Palmitate</keyword>
<evidence type="ECO:0000256" key="1">
    <source>
        <dbReference type="ARBA" id="ARBA00004459"/>
    </source>
</evidence>
<evidence type="ECO:0000313" key="9">
    <source>
        <dbReference type="EMBL" id="WFR94537.1"/>
    </source>
</evidence>
<dbReference type="Proteomes" id="UP000249499">
    <property type="component" value="Chromosome"/>
</dbReference>
<evidence type="ECO:0000256" key="4">
    <source>
        <dbReference type="ARBA" id="ARBA00023139"/>
    </source>
</evidence>
<evidence type="ECO:0000313" key="10">
    <source>
        <dbReference type="Proteomes" id="UP000249499"/>
    </source>
</evidence>
<evidence type="ECO:0000256" key="2">
    <source>
        <dbReference type="ARBA" id="ARBA00022729"/>
    </source>
</evidence>
<dbReference type="KEGG" id="rtu:PR017_11945"/>
<keyword evidence="10" id="KW-1185">Reference proteome</keyword>
<dbReference type="EMBL" id="CP117255">
    <property type="protein sequence ID" value="WFR94537.1"/>
    <property type="molecule type" value="Genomic_DNA"/>
</dbReference>
<comment type="subcellular location">
    <subcellularLocation>
        <location evidence="1">Cell outer membrane</location>
        <topology evidence="1">Lipid-anchor</topology>
    </subcellularLocation>
</comment>
<evidence type="ECO:0000256" key="7">
    <source>
        <dbReference type="ARBA" id="ARBA00044505"/>
    </source>
</evidence>
<dbReference type="RefSeq" id="WP_111222353.1">
    <property type="nucleotide sequence ID" value="NZ_CP117255.1"/>
</dbReference>
<dbReference type="GO" id="GO:0009279">
    <property type="term" value="C:cell outer membrane"/>
    <property type="evidence" value="ECO:0007669"/>
    <property type="project" value="UniProtKB-SubCell"/>
</dbReference>
<keyword evidence="3" id="KW-0472">Membrane</keyword>
<keyword evidence="5" id="KW-0998">Cell outer membrane</keyword>
<dbReference type="PROSITE" id="PS51257">
    <property type="entry name" value="PROKAR_LIPOPROTEIN"/>
    <property type="match status" value="1"/>
</dbReference>
<organism evidence="9 10">
    <name type="scientific">Rhizobium tumorigenes</name>
    <dbReference type="NCBI Taxonomy" id="2041385"/>
    <lineage>
        <taxon>Bacteria</taxon>
        <taxon>Pseudomonadati</taxon>
        <taxon>Pseudomonadota</taxon>
        <taxon>Alphaproteobacteria</taxon>
        <taxon>Hyphomicrobiales</taxon>
        <taxon>Rhizobiaceae</taxon>
        <taxon>Rhizobium/Agrobacterium group</taxon>
        <taxon>Rhizobium</taxon>
    </lineage>
</organism>
<feature type="signal peptide" evidence="8">
    <location>
        <begin position="1"/>
        <end position="17"/>
    </location>
</feature>
<evidence type="ECO:0000256" key="6">
    <source>
        <dbReference type="ARBA" id="ARBA00023288"/>
    </source>
</evidence>
<reference evidence="9 10" key="1">
    <citation type="journal article" date="2018" name="Sci. Rep.">
        <title>Rhizobium tumorigenes sp. nov., a novel plant tumorigenic bacterium isolated from cane gall tumors on thornless blackberry.</title>
        <authorList>
            <person name="Kuzmanovi N."/>
            <person name="Smalla K."/>
            <person name="Gronow S."/>
            <person name="PuBawska J."/>
        </authorList>
    </citation>
    <scope>NUCLEOTIDE SEQUENCE [LARGE SCALE GENOMIC DNA]</scope>
    <source>
        <strain evidence="9 10">1078</strain>
    </source>
</reference>
<accession>A0AAF1K2S7</accession>
<feature type="chain" id="PRO_5042164505" evidence="8">
    <location>
        <begin position="18"/>
        <end position="124"/>
    </location>
</feature>
<evidence type="ECO:0000256" key="8">
    <source>
        <dbReference type="SAM" id="SignalP"/>
    </source>
</evidence>
<name>A0AAF1K2S7_9HYPH</name>
<evidence type="ECO:0000256" key="3">
    <source>
        <dbReference type="ARBA" id="ARBA00023136"/>
    </source>
</evidence>
<dbReference type="AlphaFoldDB" id="A0AAF1K2S7"/>
<gene>
    <name evidence="9" type="primary">omp10</name>
    <name evidence="9" type="ORF">PR017_11945</name>
</gene>
<dbReference type="InterPro" id="IPR049857">
    <property type="entry name" value="Omp10-like"/>
</dbReference>
<keyword evidence="2 8" id="KW-0732">Signal</keyword>
<dbReference type="NCBIfam" id="NF041251">
    <property type="entry name" value="omp10_alpha_prot"/>
    <property type="match status" value="1"/>
</dbReference>